<dbReference type="VEuPathDB" id="FungiDB:Z517_02288"/>
<feature type="domain" description="AB hydrolase-1" evidence="2">
    <location>
        <begin position="94"/>
        <end position="376"/>
    </location>
</feature>
<evidence type="ECO:0000256" key="1">
    <source>
        <dbReference type="SAM" id="Phobius"/>
    </source>
</evidence>
<keyword evidence="4" id="KW-1185">Reference proteome</keyword>
<evidence type="ECO:0000259" key="2">
    <source>
        <dbReference type="Pfam" id="PF00561"/>
    </source>
</evidence>
<dbReference type="PRINTS" id="PR00111">
    <property type="entry name" value="ABHYDROLASE"/>
</dbReference>
<keyword evidence="1" id="KW-1133">Transmembrane helix</keyword>
<dbReference type="PANTHER" id="PTHR43194:SF2">
    <property type="entry name" value="PEROXISOMAL MEMBRANE PROTEIN LPX1"/>
    <property type="match status" value="1"/>
</dbReference>
<evidence type="ECO:0000313" key="3">
    <source>
        <dbReference type="EMBL" id="KIW83045.1"/>
    </source>
</evidence>
<dbReference type="EMBL" id="KN846970">
    <property type="protein sequence ID" value="KIW83045.1"/>
    <property type="molecule type" value="Genomic_DNA"/>
</dbReference>
<dbReference type="InterPro" id="IPR000073">
    <property type="entry name" value="AB_hydrolase_1"/>
</dbReference>
<dbReference type="InterPro" id="IPR050228">
    <property type="entry name" value="Carboxylesterase_BioH"/>
</dbReference>
<dbReference type="GeneID" id="25301778"/>
<dbReference type="InterPro" id="IPR029058">
    <property type="entry name" value="AB_hydrolase_fold"/>
</dbReference>
<dbReference type="PANTHER" id="PTHR43194">
    <property type="entry name" value="HYDROLASE ALPHA/BETA FOLD FAMILY"/>
    <property type="match status" value="1"/>
</dbReference>
<feature type="transmembrane region" description="Helical" evidence="1">
    <location>
        <begin position="12"/>
        <end position="34"/>
    </location>
</feature>
<keyword evidence="1" id="KW-0472">Membrane</keyword>
<dbReference type="AlphaFoldDB" id="A0A0D2GWS2"/>
<dbReference type="HOGENOM" id="CLU_020336_11_1_1"/>
<name>A0A0D2GWS2_9EURO</name>
<accession>A0A0D2GWS2</accession>
<dbReference type="SUPFAM" id="SSF53474">
    <property type="entry name" value="alpha/beta-Hydrolases"/>
    <property type="match status" value="1"/>
</dbReference>
<organism evidence="3 4">
    <name type="scientific">Fonsecaea pedrosoi CBS 271.37</name>
    <dbReference type="NCBI Taxonomy" id="1442368"/>
    <lineage>
        <taxon>Eukaryota</taxon>
        <taxon>Fungi</taxon>
        <taxon>Dikarya</taxon>
        <taxon>Ascomycota</taxon>
        <taxon>Pezizomycotina</taxon>
        <taxon>Eurotiomycetes</taxon>
        <taxon>Chaetothyriomycetidae</taxon>
        <taxon>Chaetothyriales</taxon>
        <taxon>Herpotrichiellaceae</taxon>
        <taxon>Fonsecaea</taxon>
    </lineage>
</organism>
<dbReference type="Proteomes" id="UP000053029">
    <property type="component" value="Unassembled WGS sequence"/>
</dbReference>
<dbReference type="RefSeq" id="XP_013286853.1">
    <property type="nucleotide sequence ID" value="XM_013431399.1"/>
</dbReference>
<dbReference type="STRING" id="1442368.A0A0D2GWS2"/>
<protein>
    <submittedName>
        <fullName evidence="3">Unplaced genomic scaffold supercont1.2, whole genome shotgun sequence</fullName>
    </submittedName>
</protein>
<reference evidence="3 4" key="1">
    <citation type="submission" date="2015-01" db="EMBL/GenBank/DDBJ databases">
        <title>The Genome Sequence of Fonsecaea pedrosoi CBS 271.37.</title>
        <authorList>
            <consortium name="The Broad Institute Genomics Platform"/>
            <person name="Cuomo C."/>
            <person name="de Hoog S."/>
            <person name="Gorbushina A."/>
            <person name="Stielow B."/>
            <person name="Teixiera M."/>
            <person name="Abouelleil A."/>
            <person name="Chapman S.B."/>
            <person name="Priest M."/>
            <person name="Young S.K."/>
            <person name="Wortman J."/>
            <person name="Nusbaum C."/>
            <person name="Birren B."/>
        </authorList>
    </citation>
    <scope>NUCLEOTIDE SEQUENCE [LARGE SCALE GENOMIC DNA]</scope>
    <source>
        <strain evidence="3 4">CBS 271.37</strain>
    </source>
</reference>
<keyword evidence="1" id="KW-0812">Transmembrane</keyword>
<sequence length="395" mass="43448">MASRSSLLPGALEWRLVLAGTCLFSVGVIAGGLWNKKKATIVRSPRVTVLPKLSPEEIADLPYPPDVLPGARDVETPHGSIRVYEFGPEDGRKVLLVHGISTPAIALGAVAHALVDNGCRVMLFDLFGRGYSDNPEDLPHDIRLFTTQILLVLASSPLSWTGKDSGGKFTLIGYSLGGGIATTFASYFPNLIDSLILFAPAGILRPYHISRTSHIIYSEGLIPESLLQRLVRKRLRSPMAKPLKKPLDKDTTVDATEAVAAEVNLEANSQAHLSKIRPHVTVEKTVLYQLDNYPGFVAAFMSSIRYGPIRHQHDRWRAFGQHLTRLNEETGKQKKVLIVLGTNDPIIIQKEVQEDATEVLSGNVEFAIFEAGHEVPVTKGDQIVARILDFWQRTD</sequence>
<gene>
    <name evidence="3" type="ORF">Z517_02288</name>
</gene>
<evidence type="ECO:0000313" key="4">
    <source>
        <dbReference type="Proteomes" id="UP000053029"/>
    </source>
</evidence>
<dbReference type="OrthoDB" id="408373at2759"/>
<proteinExistence type="predicted"/>
<dbReference type="Pfam" id="PF00561">
    <property type="entry name" value="Abhydrolase_1"/>
    <property type="match status" value="1"/>
</dbReference>
<dbReference type="Gene3D" id="3.40.50.1820">
    <property type="entry name" value="alpha/beta hydrolase"/>
    <property type="match status" value="1"/>
</dbReference>